<accession>D2Z7S4</accession>
<feature type="transmembrane region" description="Helical" evidence="1">
    <location>
        <begin position="348"/>
        <end position="372"/>
    </location>
</feature>
<dbReference type="Proteomes" id="UP000006427">
    <property type="component" value="Unassembled WGS sequence"/>
</dbReference>
<evidence type="ECO:0000313" key="3">
    <source>
        <dbReference type="Proteomes" id="UP000006427"/>
    </source>
</evidence>
<dbReference type="PANTHER" id="PTHR41771">
    <property type="entry name" value="MEMBRANE PROTEIN-RELATED"/>
    <property type="match status" value="1"/>
</dbReference>
<gene>
    <name evidence="2" type="ORF">Dpep_1495</name>
</gene>
<reference evidence="2 3" key="1">
    <citation type="journal article" date="2010" name="Stand. Genomic Sci.">
        <title>Permanent draft genome sequence of Dethiosulfovibrio peptidovorans type strain (SEBR 4207).</title>
        <authorList>
            <person name="Labutti K."/>
            <person name="Mayilraj S."/>
            <person name="Clum A."/>
            <person name="Lucas S."/>
            <person name="Glavina Del Rio T."/>
            <person name="Nolan M."/>
            <person name="Tice H."/>
            <person name="Cheng J.F."/>
            <person name="Pitluck S."/>
            <person name="Liolios K."/>
            <person name="Ivanova N."/>
            <person name="Mavromatis K."/>
            <person name="Mikhailova N."/>
            <person name="Pati A."/>
            <person name="Goodwin L."/>
            <person name="Chen A."/>
            <person name="Palaniappan K."/>
            <person name="Land M."/>
            <person name="Hauser L."/>
            <person name="Chang Y.J."/>
            <person name="Jeffries C.D."/>
            <person name="Rohde M."/>
            <person name="Spring S."/>
            <person name="Goker M."/>
            <person name="Woyke T."/>
            <person name="Bristow J."/>
            <person name="Eisen J.A."/>
            <person name="Markowitz V."/>
            <person name="Hugenholtz P."/>
            <person name="Kyrpides N.C."/>
            <person name="Klenk H.P."/>
            <person name="Lapidus A."/>
        </authorList>
    </citation>
    <scope>NUCLEOTIDE SEQUENCE [LARGE SCALE GENOMIC DNA]</scope>
    <source>
        <strain evidence="2 3">DSM 11002</strain>
    </source>
</reference>
<sequence length="379" mass="41136">MSRKKAFRMTLITVCIAIGSWFFGLAAGKVVVDSWDLEDCWIVEIETFRQVQEDPSEKMSEDDEWKSLRFDVLATFLTGDMEGRSGKVTVEQLEGSYLKMVPGRKYILMADRFPDGVVQYSVSDRFRLPWVVSFIVFSVSSVCFFAGWAGVRALIGLGISLAVLLKGFVPAVLSGFDPVFSAIVAVASVSVVTVFLVVRRPTYRPVAFLGAIGGACAAWALGASANWLWQITGLGGEGAALFASSFPGYDMRGIFLASVIIGAIGAVLDVSISVTSSMAELVDYDPAIPMPRLWLSGISVGREILGSMINTLILAYFGSSMIMTLLMVTSEIDLNFLLNDPMVAQELIQSLAGTMGLLLTVPLTATVAVWWLSLRRGVW</sequence>
<dbReference type="RefSeq" id="WP_005660971.1">
    <property type="nucleotide sequence ID" value="NZ_ABTR02000001.1"/>
</dbReference>
<evidence type="ECO:0000256" key="1">
    <source>
        <dbReference type="SAM" id="Phobius"/>
    </source>
</evidence>
<protein>
    <submittedName>
        <fullName evidence="2">YibE/F family protein</fullName>
    </submittedName>
</protein>
<dbReference type="PANTHER" id="PTHR41771:SF1">
    <property type="entry name" value="MEMBRANE PROTEIN"/>
    <property type="match status" value="1"/>
</dbReference>
<dbReference type="AlphaFoldDB" id="D2Z7S4"/>
<feature type="transmembrane region" description="Helical" evidence="1">
    <location>
        <begin position="128"/>
        <end position="147"/>
    </location>
</feature>
<feature type="transmembrane region" description="Helical" evidence="1">
    <location>
        <begin position="249"/>
        <end position="268"/>
    </location>
</feature>
<dbReference type="PaxDb" id="469381-Dpep_1495"/>
<dbReference type="Pfam" id="PF07907">
    <property type="entry name" value="YibE_F"/>
    <property type="match status" value="1"/>
</dbReference>
<dbReference type="InterPro" id="IPR012507">
    <property type="entry name" value="YibE_F"/>
</dbReference>
<keyword evidence="1" id="KW-1133">Transmembrane helix</keyword>
<comment type="caution">
    <text evidence="2">The sequence shown here is derived from an EMBL/GenBank/DDBJ whole genome shotgun (WGS) entry which is preliminary data.</text>
</comment>
<keyword evidence="1" id="KW-0812">Transmembrane</keyword>
<organism evidence="2 3">
    <name type="scientific">Dethiosulfovibrio peptidovorans DSM 11002</name>
    <dbReference type="NCBI Taxonomy" id="469381"/>
    <lineage>
        <taxon>Bacteria</taxon>
        <taxon>Thermotogati</taxon>
        <taxon>Synergistota</taxon>
        <taxon>Synergistia</taxon>
        <taxon>Synergistales</taxon>
        <taxon>Dethiosulfovibrionaceae</taxon>
        <taxon>Dethiosulfovibrio</taxon>
    </lineage>
</organism>
<keyword evidence="3" id="KW-1185">Reference proteome</keyword>
<evidence type="ECO:0000313" key="2">
    <source>
        <dbReference type="EMBL" id="EFC91521.1"/>
    </source>
</evidence>
<name>D2Z7S4_9BACT</name>
<feature type="transmembrane region" description="Helical" evidence="1">
    <location>
        <begin position="179"/>
        <end position="198"/>
    </location>
</feature>
<feature type="transmembrane region" description="Helical" evidence="1">
    <location>
        <begin position="154"/>
        <end position="173"/>
    </location>
</feature>
<proteinExistence type="predicted"/>
<feature type="transmembrane region" description="Helical" evidence="1">
    <location>
        <begin position="304"/>
        <end position="328"/>
    </location>
</feature>
<dbReference type="STRING" id="469381.Dpep_1495"/>
<dbReference type="eggNOG" id="COG5438">
    <property type="taxonomic scope" value="Bacteria"/>
</dbReference>
<keyword evidence="1" id="KW-0472">Membrane</keyword>
<dbReference type="EMBL" id="ABTR02000001">
    <property type="protein sequence ID" value="EFC91521.1"/>
    <property type="molecule type" value="Genomic_DNA"/>
</dbReference>
<feature type="transmembrane region" description="Helical" evidence="1">
    <location>
        <begin position="205"/>
        <end position="229"/>
    </location>
</feature>